<organism evidence="4 5">
    <name type="scientific">Prauserella rugosa</name>
    <dbReference type="NCBI Taxonomy" id="43354"/>
    <lineage>
        <taxon>Bacteria</taxon>
        <taxon>Bacillati</taxon>
        <taxon>Actinomycetota</taxon>
        <taxon>Actinomycetes</taxon>
        <taxon>Pseudonocardiales</taxon>
        <taxon>Pseudonocardiaceae</taxon>
        <taxon>Prauserella</taxon>
    </lineage>
</organism>
<gene>
    <name evidence="4" type="ORF">JD82_01968</name>
</gene>
<keyword evidence="2" id="KW-0812">Transmembrane</keyword>
<dbReference type="RefSeq" id="WP_084705683.1">
    <property type="nucleotide sequence ID" value="NZ_JOIJ01000003.1"/>
</dbReference>
<keyword evidence="3" id="KW-0732">Signal</keyword>
<evidence type="ECO:0000256" key="2">
    <source>
        <dbReference type="SAM" id="Phobius"/>
    </source>
</evidence>
<feature type="transmembrane region" description="Helical" evidence="2">
    <location>
        <begin position="379"/>
        <end position="402"/>
    </location>
</feature>
<reference evidence="4 5" key="1">
    <citation type="submission" date="2019-07" db="EMBL/GenBank/DDBJ databases">
        <title>R&amp;d 2014.</title>
        <authorList>
            <person name="Klenk H.-P."/>
        </authorList>
    </citation>
    <scope>NUCLEOTIDE SEQUENCE [LARGE SCALE GENOMIC DNA]</scope>
    <source>
        <strain evidence="4 5">DSM 43194</strain>
    </source>
</reference>
<evidence type="ECO:0008006" key="6">
    <source>
        <dbReference type="Google" id="ProtNLM"/>
    </source>
</evidence>
<dbReference type="Proteomes" id="UP000317303">
    <property type="component" value="Unassembled WGS sequence"/>
</dbReference>
<feature type="region of interest" description="Disordered" evidence="1">
    <location>
        <begin position="130"/>
        <end position="156"/>
    </location>
</feature>
<feature type="compositionally biased region" description="Basic and acidic residues" evidence="1">
    <location>
        <begin position="359"/>
        <end position="374"/>
    </location>
</feature>
<dbReference type="OrthoDB" id="9801244at2"/>
<evidence type="ECO:0000313" key="4">
    <source>
        <dbReference type="EMBL" id="TWH20128.1"/>
    </source>
</evidence>
<evidence type="ECO:0000256" key="3">
    <source>
        <dbReference type="SAM" id="SignalP"/>
    </source>
</evidence>
<protein>
    <recommendedName>
        <fullName evidence="6">WD40 repeat protein</fullName>
    </recommendedName>
</protein>
<keyword evidence="5" id="KW-1185">Reference proteome</keyword>
<evidence type="ECO:0000256" key="1">
    <source>
        <dbReference type="SAM" id="MobiDB-lite"/>
    </source>
</evidence>
<dbReference type="SUPFAM" id="SSF75011">
    <property type="entry name" value="3-carboxy-cis,cis-mucoante lactonizing enzyme"/>
    <property type="match status" value="1"/>
</dbReference>
<keyword evidence="2" id="KW-1133">Transmembrane helix</keyword>
<proteinExistence type="predicted"/>
<feature type="signal peptide" evidence="3">
    <location>
        <begin position="1"/>
        <end position="34"/>
    </location>
</feature>
<feature type="region of interest" description="Disordered" evidence="1">
    <location>
        <begin position="318"/>
        <end position="380"/>
    </location>
</feature>
<name>A0A660C992_9PSEU</name>
<accession>A0A660C992</accession>
<dbReference type="AlphaFoldDB" id="A0A660C992"/>
<sequence length="407" mass="40629">MRIQSAVARRARVLGACATVALFGAAGPVGVAAAAPPVPQTQCSLADPALAEVSGLVADGERWYVVNDGGSDLRVYVLARDCTLLDVIVDDADPFDVEDLARGRDGTFWLADVGDNRGARDTVAVHALRPGGGSAAESESGPGPGPGSGSGSGSVSTLYRMTYPDGAHDAEALLLDRSGTPHIITKSVTGASAIYRPAQRLRAPGPTPLEKVGDVPLSLTGTPGGPVAVGGSLMVTGAATSHDGRVVALRTYTDAYLYAVPADGDVVAALTGEGGSEPVRVPLPDEPQGEALAFEPDGTLVSMSEGSGTAVRTVPGAASLVTDAAPQQRGPGRSGDARPRDPASSDDDGGRGAAAEAGSRARDSESGSDGHEDGGAEGFPAGAVTVGALAAVAVAAGTVGILRRRRS</sequence>
<evidence type="ECO:0000313" key="5">
    <source>
        <dbReference type="Proteomes" id="UP000317303"/>
    </source>
</evidence>
<keyword evidence="2" id="KW-0472">Membrane</keyword>
<dbReference type="EMBL" id="VLJV01000001">
    <property type="protein sequence ID" value="TWH20128.1"/>
    <property type="molecule type" value="Genomic_DNA"/>
</dbReference>
<feature type="chain" id="PRO_5025001043" description="WD40 repeat protein" evidence="3">
    <location>
        <begin position="35"/>
        <end position="407"/>
    </location>
</feature>
<comment type="caution">
    <text evidence="4">The sequence shown here is derived from an EMBL/GenBank/DDBJ whole genome shotgun (WGS) entry which is preliminary data.</text>
</comment>